<keyword evidence="3" id="KW-1185">Reference proteome</keyword>
<dbReference type="EMBL" id="JAVRRJ010000005">
    <property type="protein sequence ID" value="KAK5084255.1"/>
    <property type="molecule type" value="Genomic_DNA"/>
</dbReference>
<organism evidence="2 3">
    <name type="scientific">Lithohypha guttulata</name>
    <dbReference type="NCBI Taxonomy" id="1690604"/>
    <lineage>
        <taxon>Eukaryota</taxon>
        <taxon>Fungi</taxon>
        <taxon>Dikarya</taxon>
        <taxon>Ascomycota</taxon>
        <taxon>Pezizomycotina</taxon>
        <taxon>Eurotiomycetes</taxon>
        <taxon>Chaetothyriomycetidae</taxon>
        <taxon>Chaetothyriales</taxon>
        <taxon>Trichomeriaceae</taxon>
        <taxon>Lithohypha</taxon>
    </lineage>
</organism>
<name>A0AAN7YF56_9EURO</name>
<feature type="region of interest" description="Disordered" evidence="1">
    <location>
        <begin position="128"/>
        <end position="184"/>
    </location>
</feature>
<accession>A0AAN7YF56</accession>
<protein>
    <submittedName>
        <fullName evidence="2">Uncharacterized protein</fullName>
    </submittedName>
</protein>
<evidence type="ECO:0000313" key="2">
    <source>
        <dbReference type="EMBL" id="KAK5084255.1"/>
    </source>
</evidence>
<evidence type="ECO:0000256" key="1">
    <source>
        <dbReference type="SAM" id="MobiDB-lite"/>
    </source>
</evidence>
<dbReference type="Proteomes" id="UP001309876">
    <property type="component" value="Unassembled WGS sequence"/>
</dbReference>
<feature type="compositionally biased region" description="Acidic residues" evidence="1">
    <location>
        <begin position="163"/>
        <end position="177"/>
    </location>
</feature>
<reference evidence="2 3" key="1">
    <citation type="submission" date="2023-08" db="EMBL/GenBank/DDBJ databases">
        <title>Black Yeasts Isolated from many extreme environments.</title>
        <authorList>
            <person name="Coleine C."/>
            <person name="Stajich J.E."/>
            <person name="Selbmann L."/>
        </authorList>
    </citation>
    <scope>NUCLEOTIDE SEQUENCE [LARGE SCALE GENOMIC DNA]</scope>
    <source>
        <strain evidence="2 3">CCFEE 5910</strain>
    </source>
</reference>
<comment type="caution">
    <text evidence="2">The sequence shown here is derived from an EMBL/GenBank/DDBJ whole genome shotgun (WGS) entry which is preliminary data.</text>
</comment>
<gene>
    <name evidence="2" type="ORF">LTR05_005331</name>
</gene>
<dbReference type="AlphaFoldDB" id="A0AAN7YF56"/>
<proteinExistence type="predicted"/>
<sequence>MDANDTSTFKAIFDKAYHLTESLPYLYYTVLDATSYCRLVKTVLSSTLWYVDIPVVPDTKTQACGTWLRKLRETTKRNHKETDYLRSQQAVKWYQIMYNEVRDDPKDGPHHRRLLEQALDALCDAEERVTEAEDAEEEERMRQNEDEVEDEEPHSEEHHDEEGVMEESQEEQDDIDSEMGFLKS</sequence>
<evidence type="ECO:0000313" key="3">
    <source>
        <dbReference type="Proteomes" id="UP001309876"/>
    </source>
</evidence>